<dbReference type="InterPro" id="IPR039422">
    <property type="entry name" value="MarR/SlyA-like"/>
</dbReference>
<dbReference type="PROSITE" id="PS50995">
    <property type="entry name" value="HTH_MARR_2"/>
    <property type="match status" value="1"/>
</dbReference>
<dbReference type="RefSeq" id="WP_205355672.1">
    <property type="nucleotide sequence ID" value="NZ_JADKYB010000002.1"/>
</dbReference>
<dbReference type="PANTHER" id="PTHR33164:SF99">
    <property type="entry name" value="MARR FAMILY REGULATORY PROTEIN"/>
    <property type="match status" value="1"/>
</dbReference>
<sequence>MRGTSWPDERELATWKALLAVSTILDHRIDQQLRHDGGLSRQQYDVLSRLADSTDGELRMAVLADVAHTSKSGLTYQVTQLEKAGLVHRCTAVDDDRGVVARITEAGLAKLRAVAPGHADLVRHLLLDSLTDAEFDGLHTGLDILARRLGAPAL</sequence>
<dbReference type="InterPro" id="IPR036390">
    <property type="entry name" value="WH_DNA-bd_sf"/>
</dbReference>
<reference evidence="2 3" key="1">
    <citation type="submission" date="2021-01" db="EMBL/GenBank/DDBJ databases">
        <title>Streptomyces acididurans sp. nov., isolated from a peat swamp forest soil.</title>
        <authorList>
            <person name="Chantavorakit T."/>
            <person name="Duangmal K."/>
        </authorList>
    </citation>
    <scope>NUCLEOTIDE SEQUENCE [LARGE SCALE GENOMIC DNA]</scope>
    <source>
        <strain evidence="2 3">KK5PA1</strain>
    </source>
</reference>
<dbReference type="Gene3D" id="1.10.10.10">
    <property type="entry name" value="Winged helix-like DNA-binding domain superfamily/Winged helix DNA-binding domain"/>
    <property type="match status" value="1"/>
</dbReference>
<organism evidence="2 3">
    <name type="scientific">Actinacidiphila acididurans</name>
    <dbReference type="NCBI Taxonomy" id="2784346"/>
    <lineage>
        <taxon>Bacteria</taxon>
        <taxon>Bacillati</taxon>
        <taxon>Actinomycetota</taxon>
        <taxon>Actinomycetes</taxon>
        <taxon>Kitasatosporales</taxon>
        <taxon>Streptomycetaceae</taxon>
        <taxon>Actinacidiphila</taxon>
    </lineage>
</organism>
<protein>
    <submittedName>
        <fullName evidence="2">MarR family transcriptional regulator</fullName>
    </submittedName>
</protein>
<evidence type="ECO:0000259" key="1">
    <source>
        <dbReference type="PROSITE" id="PS50995"/>
    </source>
</evidence>
<dbReference type="EMBL" id="JADKYB010000002">
    <property type="protein sequence ID" value="MBM9503817.1"/>
    <property type="molecule type" value="Genomic_DNA"/>
</dbReference>
<comment type="caution">
    <text evidence="2">The sequence shown here is derived from an EMBL/GenBank/DDBJ whole genome shotgun (WGS) entry which is preliminary data.</text>
</comment>
<dbReference type="InterPro" id="IPR036388">
    <property type="entry name" value="WH-like_DNA-bd_sf"/>
</dbReference>
<dbReference type="SMART" id="SM00347">
    <property type="entry name" value="HTH_MARR"/>
    <property type="match status" value="1"/>
</dbReference>
<dbReference type="Proteomes" id="UP000749040">
    <property type="component" value="Unassembled WGS sequence"/>
</dbReference>
<evidence type="ECO:0000313" key="2">
    <source>
        <dbReference type="EMBL" id="MBM9503817.1"/>
    </source>
</evidence>
<gene>
    <name evidence="2" type="ORF">ITX44_04565</name>
</gene>
<feature type="domain" description="HTH marR-type" evidence="1">
    <location>
        <begin position="11"/>
        <end position="147"/>
    </location>
</feature>
<dbReference type="Pfam" id="PF12802">
    <property type="entry name" value="MarR_2"/>
    <property type="match status" value="1"/>
</dbReference>
<name>A0ABS2TL69_9ACTN</name>
<dbReference type="SUPFAM" id="SSF46785">
    <property type="entry name" value="Winged helix' DNA-binding domain"/>
    <property type="match status" value="1"/>
</dbReference>
<dbReference type="InterPro" id="IPR000835">
    <property type="entry name" value="HTH_MarR-typ"/>
</dbReference>
<dbReference type="PANTHER" id="PTHR33164">
    <property type="entry name" value="TRANSCRIPTIONAL REGULATOR, MARR FAMILY"/>
    <property type="match status" value="1"/>
</dbReference>
<evidence type="ECO:0000313" key="3">
    <source>
        <dbReference type="Proteomes" id="UP000749040"/>
    </source>
</evidence>
<proteinExistence type="predicted"/>
<keyword evidence="3" id="KW-1185">Reference proteome</keyword>
<accession>A0ABS2TL69</accession>